<dbReference type="NCBIfam" id="TIGR00500">
    <property type="entry name" value="met_pdase_I"/>
    <property type="match status" value="1"/>
</dbReference>
<dbReference type="CDD" id="cd01086">
    <property type="entry name" value="MetAP1"/>
    <property type="match status" value="1"/>
</dbReference>
<feature type="binding site" evidence="6">
    <location>
        <position position="239"/>
    </location>
    <ligand>
        <name>a divalent metal cation</name>
        <dbReference type="ChEBI" id="CHEBI:60240"/>
        <label>2</label>
        <note>catalytic</note>
    </ligand>
</feature>
<dbReference type="HAMAP" id="MF_01974">
    <property type="entry name" value="MetAP_1"/>
    <property type="match status" value="1"/>
</dbReference>
<evidence type="ECO:0000256" key="5">
    <source>
        <dbReference type="ARBA" id="ARBA00022801"/>
    </source>
</evidence>
<dbReference type="InterPro" id="IPR000994">
    <property type="entry name" value="Pept_M24"/>
</dbReference>
<feature type="domain" description="Peptidase M24" evidence="8">
    <location>
        <begin position="18"/>
        <end position="245"/>
    </location>
</feature>
<reference evidence="9 10" key="1">
    <citation type="submission" date="2023-08" db="EMBL/GenBank/DDBJ databases">
        <title>Nocardioides seae sp. nov., a bacterium isolated from a soil.</title>
        <authorList>
            <person name="Wang X."/>
        </authorList>
    </citation>
    <scope>NUCLEOTIDE SEQUENCE [LARGE SCALE GENOMIC DNA]</scope>
    <source>
        <strain evidence="9 10">YZH12</strain>
    </source>
</reference>
<keyword evidence="3 6" id="KW-0645">Protease</keyword>
<proteinExistence type="inferred from homology"/>
<evidence type="ECO:0000256" key="2">
    <source>
        <dbReference type="ARBA" id="ARBA00022438"/>
    </source>
</evidence>
<dbReference type="GO" id="GO:0004239">
    <property type="term" value="F:initiator methionyl aminopeptidase activity"/>
    <property type="evidence" value="ECO:0007669"/>
    <property type="project" value="UniProtKB-EC"/>
</dbReference>
<feature type="binding site" evidence="6">
    <location>
        <position position="111"/>
    </location>
    <ligand>
        <name>a divalent metal cation</name>
        <dbReference type="ChEBI" id="CHEBI:60240"/>
        <label>2</label>
        <note>catalytic</note>
    </ligand>
</feature>
<comment type="function">
    <text evidence="1 6">Removes the N-terminal methionine from nascent proteins. The N-terminal methionine is often cleaved when the second residue in the primary sequence is small and uncharged (Met-Ala-, Cys, Gly, Pro, Ser, Thr, or Val). Requires deformylation of the N(alpha)-formylated initiator methionine before it can be hydrolyzed.</text>
</comment>
<evidence type="ECO:0000313" key="10">
    <source>
        <dbReference type="Proteomes" id="UP001268542"/>
    </source>
</evidence>
<dbReference type="RefSeq" id="WP_315733994.1">
    <property type="nucleotide sequence ID" value="NZ_JAVYII010000006.1"/>
</dbReference>
<accession>A0ABU3PZV9</accession>
<dbReference type="Proteomes" id="UP001268542">
    <property type="component" value="Unassembled WGS sequence"/>
</dbReference>
<evidence type="ECO:0000259" key="8">
    <source>
        <dbReference type="Pfam" id="PF00557"/>
    </source>
</evidence>
<feature type="binding site" evidence="6">
    <location>
        <position position="111"/>
    </location>
    <ligand>
        <name>a divalent metal cation</name>
        <dbReference type="ChEBI" id="CHEBI:60240"/>
        <label>1</label>
    </ligand>
</feature>
<gene>
    <name evidence="6 9" type="primary">map</name>
    <name evidence="9" type="ORF">RDV89_14680</name>
</gene>
<comment type="catalytic activity">
    <reaction evidence="6 7">
        <text>Release of N-terminal amino acids, preferentially methionine, from peptides and arylamides.</text>
        <dbReference type="EC" id="3.4.11.18"/>
    </reaction>
</comment>
<dbReference type="PANTHER" id="PTHR43330">
    <property type="entry name" value="METHIONINE AMINOPEPTIDASE"/>
    <property type="match status" value="1"/>
</dbReference>
<keyword evidence="5 6" id="KW-0378">Hydrolase</keyword>
<feature type="binding site" evidence="6">
    <location>
        <position position="182"/>
    </location>
    <ligand>
        <name>substrate</name>
    </ligand>
</feature>
<evidence type="ECO:0000256" key="3">
    <source>
        <dbReference type="ARBA" id="ARBA00022670"/>
    </source>
</evidence>
<feature type="binding site" evidence="6">
    <location>
        <position position="175"/>
    </location>
    <ligand>
        <name>a divalent metal cation</name>
        <dbReference type="ChEBI" id="CHEBI:60240"/>
        <label>2</label>
        <note>catalytic</note>
    </ligand>
</feature>
<feature type="binding site" evidence="6">
    <location>
        <position position="208"/>
    </location>
    <ligand>
        <name>a divalent metal cation</name>
        <dbReference type="ChEBI" id="CHEBI:60240"/>
        <label>2</label>
        <note>catalytic</note>
    </ligand>
</feature>
<feature type="binding site" evidence="6">
    <location>
        <position position="239"/>
    </location>
    <ligand>
        <name>a divalent metal cation</name>
        <dbReference type="ChEBI" id="CHEBI:60240"/>
        <label>1</label>
    </ligand>
</feature>
<dbReference type="Gene3D" id="3.90.230.10">
    <property type="entry name" value="Creatinase/methionine aminopeptidase superfamily"/>
    <property type="match status" value="1"/>
</dbReference>
<evidence type="ECO:0000256" key="7">
    <source>
        <dbReference type="RuleBase" id="RU003653"/>
    </source>
</evidence>
<dbReference type="PANTHER" id="PTHR43330:SF27">
    <property type="entry name" value="METHIONINE AMINOPEPTIDASE"/>
    <property type="match status" value="1"/>
</dbReference>
<comment type="caution">
    <text evidence="9">The sequence shown here is derived from an EMBL/GenBank/DDBJ whole genome shotgun (WGS) entry which is preliminary data.</text>
</comment>
<evidence type="ECO:0000313" key="9">
    <source>
        <dbReference type="EMBL" id="MDT9594327.1"/>
    </source>
</evidence>
<dbReference type="EMBL" id="JAVYII010000006">
    <property type="protein sequence ID" value="MDT9594327.1"/>
    <property type="molecule type" value="Genomic_DNA"/>
</dbReference>
<keyword evidence="10" id="KW-1185">Reference proteome</keyword>
<dbReference type="Pfam" id="PF00557">
    <property type="entry name" value="Peptidase_M24"/>
    <property type="match status" value="1"/>
</dbReference>
<dbReference type="EC" id="3.4.11.18" evidence="6 7"/>
<comment type="similarity">
    <text evidence="6">Belongs to the peptidase M24A family. Methionine aminopeptidase type 1 subfamily.</text>
</comment>
<dbReference type="PRINTS" id="PR00599">
    <property type="entry name" value="MAPEPTIDASE"/>
</dbReference>
<protein>
    <recommendedName>
        <fullName evidence="6 7">Methionine aminopeptidase</fullName>
        <shortName evidence="6">MAP</shortName>
        <shortName evidence="6">MetAP</shortName>
        <ecNumber evidence="6 7">3.4.11.18</ecNumber>
    </recommendedName>
    <alternativeName>
        <fullName evidence="6">Peptidase M</fullName>
    </alternativeName>
</protein>
<keyword evidence="4 6" id="KW-0479">Metal-binding</keyword>
<evidence type="ECO:0000256" key="1">
    <source>
        <dbReference type="ARBA" id="ARBA00002521"/>
    </source>
</evidence>
<comment type="subunit">
    <text evidence="6">Monomer.</text>
</comment>
<name>A0ABU3PZV9_9ACTN</name>
<dbReference type="InterPro" id="IPR002467">
    <property type="entry name" value="Pept_M24A_MAP1"/>
</dbReference>
<comment type="cofactor">
    <cofactor evidence="6">
        <name>Co(2+)</name>
        <dbReference type="ChEBI" id="CHEBI:48828"/>
    </cofactor>
    <cofactor evidence="6">
        <name>Zn(2+)</name>
        <dbReference type="ChEBI" id="CHEBI:29105"/>
    </cofactor>
    <cofactor evidence="6">
        <name>Mn(2+)</name>
        <dbReference type="ChEBI" id="CHEBI:29035"/>
    </cofactor>
    <cofactor evidence="6">
        <name>Fe(2+)</name>
        <dbReference type="ChEBI" id="CHEBI:29033"/>
    </cofactor>
    <text evidence="6">Binds 2 divalent metal cations per subunit. Has a high-affinity and a low affinity metal-binding site. The true nature of the physiological cofactor is under debate. The enzyme is active with cobalt, zinc, manganese or divalent iron ions. Most likely, methionine aminopeptidases function as mononuclear Fe(2+)-metalloproteases under physiological conditions, and the catalytically relevant metal-binding site has been assigned to the histidine-containing high-affinity site.</text>
</comment>
<dbReference type="InterPro" id="IPR036005">
    <property type="entry name" value="Creatinase/aminopeptidase-like"/>
</dbReference>
<evidence type="ECO:0000256" key="4">
    <source>
        <dbReference type="ARBA" id="ARBA00022723"/>
    </source>
</evidence>
<keyword evidence="2 6" id="KW-0031">Aminopeptidase</keyword>
<feature type="binding site" evidence="6">
    <location>
        <position position="83"/>
    </location>
    <ligand>
        <name>substrate</name>
    </ligand>
</feature>
<feature type="binding site" evidence="6">
    <location>
        <position position="100"/>
    </location>
    <ligand>
        <name>a divalent metal cation</name>
        <dbReference type="ChEBI" id="CHEBI:60240"/>
        <label>1</label>
    </ligand>
</feature>
<sequence>MALLRRGVELKTPGQLDAMRRAGLVVGRTLAALSDTVRPGMTTAALDAVAEELIRADGATPSFLGYQGFPASTCISVNDEVVHGIPGPRVLGEGDVVSIDCGAIVDGYHGDAAVTVTLGEVRREVAELLRVTEDALWAGIGAARLGGRIGDVSHAVESHVRGAGAYGIVEDFTGHGIGTAMHQPPDVPNLGRPGKGLRITEGLAIAIEPMVVLGDQANDTLDDDWTVVTRDGSTAAHFEHTVTVTPDGVWVLTALDGGRDRLERAGIAYGGR</sequence>
<organism evidence="9 10">
    <name type="scientific">Nocardioides imazamoxiresistens</name>
    <dbReference type="NCBI Taxonomy" id="3231893"/>
    <lineage>
        <taxon>Bacteria</taxon>
        <taxon>Bacillati</taxon>
        <taxon>Actinomycetota</taxon>
        <taxon>Actinomycetes</taxon>
        <taxon>Propionibacteriales</taxon>
        <taxon>Nocardioidaceae</taxon>
        <taxon>Nocardioides</taxon>
    </lineage>
</organism>
<dbReference type="SUPFAM" id="SSF55920">
    <property type="entry name" value="Creatinase/aminopeptidase"/>
    <property type="match status" value="1"/>
</dbReference>
<dbReference type="InterPro" id="IPR001714">
    <property type="entry name" value="Pept_M24_MAP"/>
</dbReference>
<evidence type="ECO:0000256" key="6">
    <source>
        <dbReference type="HAMAP-Rule" id="MF_01974"/>
    </source>
</evidence>